<keyword evidence="2" id="KW-1185">Reference proteome</keyword>
<evidence type="ECO:0000313" key="1">
    <source>
        <dbReference type="EMBL" id="QAY02115.1"/>
    </source>
</evidence>
<dbReference type="InterPro" id="IPR055601">
    <property type="entry name" value="DUF7177"/>
</dbReference>
<protein>
    <submittedName>
        <fullName evidence="1">Uncharacterized protein</fullName>
    </submittedName>
</protein>
<gene>
    <name evidence="1" type="ORF">VspSw1_42</name>
</gene>
<dbReference type="EMBL" id="MH925094">
    <property type="protein sequence ID" value="QAY02115.1"/>
    <property type="molecule type" value="Genomic_DNA"/>
</dbReference>
<accession>A0A411BKH0</accession>
<reference evidence="1 2" key="1">
    <citation type="submission" date="2018-09" db="EMBL/GenBank/DDBJ databases">
        <title>Characterization and complete genomic analysis of VspSw_1.</title>
        <authorList>
            <person name="Chen L."/>
        </authorList>
    </citation>
    <scope>NUCLEOTIDE SEQUENCE [LARGE SCALE GENOMIC DNA]</scope>
</reference>
<proteinExistence type="predicted"/>
<evidence type="ECO:0000313" key="2">
    <source>
        <dbReference type="Proteomes" id="UP000290327"/>
    </source>
</evidence>
<sequence length="88" mass="9744">MSNTNKVVKAPVVGETVKVNLYTARNAKAPTDYTGRLQRSRSSSIERISAIYSDTEKDKKGNTLYSVLLTSGDQVFIARGDKGWYAVR</sequence>
<dbReference type="Pfam" id="PF23801">
    <property type="entry name" value="DUF7177"/>
    <property type="match status" value="1"/>
</dbReference>
<name>A0A411BKH0_9CAUD</name>
<organism evidence="1 2">
    <name type="scientific">Vibrio phage VspSw_1</name>
    <dbReference type="NCBI Taxonomy" id="2484249"/>
    <lineage>
        <taxon>Viruses</taxon>
        <taxon>Duplodnaviria</taxon>
        <taxon>Heunggongvirae</taxon>
        <taxon>Uroviricota</taxon>
        <taxon>Caudoviricetes</taxon>
        <taxon>Demerecviridae</taxon>
        <taxon>Pogseptimavirus</taxon>
        <taxon>Pogseptimavirus VspSw1</taxon>
    </lineage>
</organism>
<dbReference type="Proteomes" id="UP000290327">
    <property type="component" value="Segment"/>
</dbReference>